<proteinExistence type="predicted"/>
<reference evidence="1 2" key="1">
    <citation type="submission" date="2017-03" db="EMBL/GenBank/DDBJ databases">
        <title>Genome analysis of Rhizobial strains effectives or ineffectives for nitrogen fixation isolated from bean seeds.</title>
        <authorList>
            <person name="Peralta H."/>
            <person name="Aguilar-Vera A."/>
            <person name="Mora Y."/>
            <person name="Vargas-Lagunas C."/>
            <person name="Girard L."/>
            <person name="Mora J."/>
        </authorList>
    </citation>
    <scope>NUCLEOTIDE SEQUENCE [LARGE SCALE GENOMIC DNA]</scope>
    <source>
        <strain evidence="1 2">CCGM3</strain>
    </source>
</reference>
<protein>
    <submittedName>
        <fullName evidence="1">Nodulation protein NolU</fullName>
    </submittedName>
</protein>
<dbReference type="EMBL" id="NAAC01000038">
    <property type="protein sequence ID" value="RDJ04529.1"/>
    <property type="molecule type" value="Genomic_DNA"/>
</dbReference>
<accession>A0A370KHB4</accession>
<name>A0A370KHB4_9HYPH</name>
<dbReference type="OrthoDB" id="8277149at2"/>
<evidence type="ECO:0000313" key="1">
    <source>
        <dbReference type="EMBL" id="RDJ04529.1"/>
    </source>
</evidence>
<evidence type="ECO:0000313" key="2">
    <source>
        <dbReference type="Proteomes" id="UP000254939"/>
    </source>
</evidence>
<comment type="caution">
    <text evidence="1">The sequence shown here is derived from an EMBL/GenBank/DDBJ whole genome shotgun (WGS) entry which is preliminary data.</text>
</comment>
<dbReference type="Proteomes" id="UP000254939">
    <property type="component" value="Unassembled WGS sequence"/>
</dbReference>
<gene>
    <name evidence="1" type="ORF">B5K06_27010</name>
</gene>
<organism evidence="1 2">
    <name type="scientific">Rhizobium grahamii</name>
    <dbReference type="NCBI Taxonomy" id="1120045"/>
    <lineage>
        <taxon>Bacteria</taxon>
        <taxon>Pseudomonadati</taxon>
        <taxon>Pseudomonadota</taxon>
        <taxon>Alphaproteobacteria</taxon>
        <taxon>Hyphomicrobiales</taxon>
        <taxon>Rhizobiaceae</taxon>
        <taxon>Rhizobium/Agrobacterium group</taxon>
        <taxon>Rhizobium</taxon>
    </lineage>
</organism>
<sequence length="210" mass="22605">MPIATQTAERDCQLPPPSVSLIELTISAHPTHLAARLDSGLSDETLTRLQKSPRLQVRLAELLLSNVIDLNGSGWGPDLLRGHDPCRAAFLAGSVWHARSLLKLVSKSDLAVLVGCIGAEAHAFGIRHVAHAISTRLISDPEKLAEQIKQDGHASLGAWLDENSVLERNRVLLRLPMGTAAQSPSTEHRDAAGKLLSLVVTHLATETEVK</sequence>
<dbReference type="AlphaFoldDB" id="A0A370KHB4"/>